<protein>
    <recommendedName>
        <fullName evidence="4">EGF-like domain-containing protein</fullName>
    </recommendedName>
</protein>
<dbReference type="Proteomes" id="UP000275408">
    <property type="component" value="Unassembled WGS sequence"/>
</dbReference>
<feature type="domain" description="EGF-like" evidence="4">
    <location>
        <begin position="192"/>
        <end position="225"/>
    </location>
</feature>
<feature type="disulfide bond" evidence="3">
    <location>
        <begin position="705"/>
        <end position="714"/>
    </location>
</feature>
<keyword evidence="2 3" id="KW-1015">Disulfide bond</keyword>
<organism evidence="5 6">
    <name type="scientific">Pocillopora damicornis</name>
    <name type="common">Cauliflower coral</name>
    <name type="synonym">Millepora damicornis</name>
    <dbReference type="NCBI Taxonomy" id="46731"/>
    <lineage>
        <taxon>Eukaryota</taxon>
        <taxon>Metazoa</taxon>
        <taxon>Cnidaria</taxon>
        <taxon>Anthozoa</taxon>
        <taxon>Hexacorallia</taxon>
        <taxon>Scleractinia</taxon>
        <taxon>Astrocoeniina</taxon>
        <taxon>Pocilloporidae</taxon>
        <taxon>Pocillopora</taxon>
    </lineage>
</organism>
<evidence type="ECO:0000313" key="5">
    <source>
        <dbReference type="EMBL" id="RMX40793.1"/>
    </source>
</evidence>
<keyword evidence="6" id="KW-1185">Reference proteome</keyword>
<name>A0A3M6THA9_POCDA</name>
<comment type="caution">
    <text evidence="3">Lacks conserved residue(s) required for the propagation of feature annotation.</text>
</comment>
<proteinExistence type="predicted"/>
<dbReference type="PANTHER" id="PTHR14949">
    <property type="entry name" value="EGF-LIKE-DOMAIN, MULTIPLE 7, 8"/>
    <property type="match status" value="1"/>
</dbReference>
<dbReference type="PROSITE" id="PS00022">
    <property type="entry name" value="EGF_1"/>
    <property type="match status" value="2"/>
</dbReference>
<dbReference type="SUPFAM" id="SSF57196">
    <property type="entry name" value="EGF/Laminin"/>
    <property type="match status" value="2"/>
</dbReference>
<feature type="domain" description="EGF-like" evidence="4">
    <location>
        <begin position="682"/>
        <end position="715"/>
    </location>
</feature>
<keyword evidence="3" id="KW-0245">EGF-like domain</keyword>
<dbReference type="SUPFAM" id="SSF56496">
    <property type="entry name" value="Fibrinogen C-terminal domain-like"/>
    <property type="match status" value="2"/>
</dbReference>
<gene>
    <name evidence="5" type="ORF">pdam_00017586</name>
</gene>
<dbReference type="InterPro" id="IPR036056">
    <property type="entry name" value="Fibrinogen-like_C"/>
</dbReference>
<keyword evidence="1" id="KW-0732">Signal</keyword>
<evidence type="ECO:0000256" key="2">
    <source>
        <dbReference type="ARBA" id="ARBA00023157"/>
    </source>
</evidence>
<dbReference type="PANTHER" id="PTHR14949:SF56">
    <property type="entry name" value="EGF-LIKE-DOMAIN, MULTIPLE 7"/>
    <property type="match status" value="1"/>
</dbReference>
<dbReference type="AlphaFoldDB" id="A0A3M6THA9"/>
<accession>A0A3M6THA9</accession>
<evidence type="ECO:0000256" key="1">
    <source>
        <dbReference type="ARBA" id="ARBA00022729"/>
    </source>
</evidence>
<dbReference type="STRING" id="46731.A0A3M6THA9"/>
<sequence>MLYKRQGPHTNSVYFQFGVSWWTRAKMQLYAALLICCCIPLSFCLAPTSNGQTDKCQEYLSYEDCVKEAYEAGAKCRMSNVSYLKADINEVCDGHQEKLKRLCSIHCAKASCVNCFEKMERVVENCKLFSKKVNCDLKVKECEEAKASLSKYCSSKECPVCKDQYCRNGGNCAGLGSPWCQCPAGYSGAFCQKSKCASKPCKNGGTCVGENLCKCSPAYSGPQCTVRKRLGTRENPAPNAQAILDAGDSHGSGMYWIQPPGETAPAQTYCDMTFAGGAWMLASYGFVYSGEASKVNLNSKAIPNMNNPNGYAWLPTLRSSSNGLINLPHGAVKMANKARSMIMAAGNNPATGGIDQYSYVYRINITDNPYTVTFANHNRFHGGQPGRMHVQDFIVEALKGESGTYVRHALGEALGVTWGDSYPTGYGFNEKTGYFSVFNKGPFFPSVHSGSGRGPCSGCTPTDYEPDVKGGSPHYTHRGWYTATGFDAGKSRNHMNFSRAITSGPVPALFLSKDEVNNFVLTGITVMVKQALNRQKSPKTTADTQDYKPYEVCVKEANVLVEKCRRDSKNSQFIDVKQICDHLEEKLENICSDNNAKGSCLACYDKTEKEVESCTRFPKMINCDLNTTVTRCEELKASLIKYCKSEGCQGCRDAHCRNGGKCTGPKVHWCACPSGYTGAFCHKSKCTGKPCENGGTCIGENLCKCSPAYSGPQCTVRKRLGTRENPAPNAQAILDAGDSHGSGMYWIQPPGETAPAQTYCDMTFAGGAWMLASYGYVHATSLNANNKAISNMNNPNGYAWLPTQHSSSNGLINLPHGAVKMANNARSMIMAAGNNPATGGIDQYSYVYRINITDNPYTVTFANHNRFNGGQPGRMHVQDFIVEALKGESGTYIRHALGEALGVTWSDSYPTGYGFNDKTGSFSVFEKGPFFPSVHSGSGHSPCSGCTPTSYEPDVKGGSPHYTHRGWYTATGFGKTGQTSIWFN</sequence>
<dbReference type="EMBL" id="RCHS01003573">
    <property type="protein sequence ID" value="RMX40793.1"/>
    <property type="molecule type" value="Genomic_DNA"/>
</dbReference>
<dbReference type="Gene3D" id="2.60.120.1000">
    <property type="match status" value="2"/>
</dbReference>
<dbReference type="SMART" id="SM00181">
    <property type="entry name" value="EGF"/>
    <property type="match status" value="4"/>
</dbReference>
<dbReference type="Gene3D" id="2.10.25.10">
    <property type="entry name" value="Laminin"/>
    <property type="match status" value="3"/>
</dbReference>
<feature type="disulfide bond" evidence="3">
    <location>
        <begin position="215"/>
        <end position="224"/>
    </location>
</feature>
<dbReference type="OrthoDB" id="10045365at2759"/>
<dbReference type="InterPro" id="IPR050969">
    <property type="entry name" value="Dev_Signal_Modulators"/>
</dbReference>
<dbReference type="InterPro" id="IPR000742">
    <property type="entry name" value="EGF"/>
</dbReference>
<dbReference type="PROSITE" id="PS50026">
    <property type="entry name" value="EGF_3"/>
    <property type="match status" value="2"/>
</dbReference>
<evidence type="ECO:0000313" key="6">
    <source>
        <dbReference type="Proteomes" id="UP000275408"/>
    </source>
</evidence>
<comment type="caution">
    <text evidence="5">The sequence shown here is derived from an EMBL/GenBank/DDBJ whole genome shotgun (WGS) entry which is preliminary data.</text>
</comment>
<evidence type="ECO:0000256" key="3">
    <source>
        <dbReference type="PROSITE-ProRule" id="PRU00076"/>
    </source>
</evidence>
<reference evidence="5 6" key="1">
    <citation type="journal article" date="2018" name="Sci. Rep.">
        <title>Comparative analysis of the Pocillopora damicornis genome highlights role of immune system in coral evolution.</title>
        <authorList>
            <person name="Cunning R."/>
            <person name="Bay R.A."/>
            <person name="Gillette P."/>
            <person name="Baker A.C."/>
            <person name="Traylor-Knowles N."/>
        </authorList>
    </citation>
    <scope>NUCLEOTIDE SEQUENCE [LARGE SCALE GENOMIC DNA]</scope>
    <source>
        <strain evidence="5">RSMAS</strain>
        <tissue evidence="5">Whole animal</tissue>
    </source>
</reference>
<dbReference type="NCBIfam" id="NF040941">
    <property type="entry name" value="GGGWT_bact"/>
    <property type="match status" value="2"/>
</dbReference>
<evidence type="ECO:0000259" key="4">
    <source>
        <dbReference type="PROSITE" id="PS50026"/>
    </source>
</evidence>